<dbReference type="EMBL" id="PGCI01000619">
    <property type="protein sequence ID" value="PLW23979.1"/>
    <property type="molecule type" value="Genomic_DNA"/>
</dbReference>
<dbReference type="AlphaFoldDB" id="A0A2N5TEW3"/>
<accession>A0A2N5TEW3</accession>
<gene>
    <name evidence="1" type="ORF">PCASD_11001</name>
</gene>
<reference evidence="1 2" key="1">
    <citation type="submission" date="2017-11" db="EMBL/GenBank/DDBJ databases">
        <title>De novo assembly and phasing of dikaryotic genomes from two isolates of Puccinia coronata f. sp. avenae, the causal agent of oat crown rust.</title>
        <authorList>
            <person name="Miller M.E."/>
            <person name="Zhang Y."/>
            <person name="Omidvar V."/>
            <person name="Sperschneider J."/>
            <person name="Schwessinger B."/>
            <person name="Raley C."/>
            <person name="Palmer J.M."/>
            <person name="Garnica D."/>
            <person name="Upadhyaya N."/>
            <person name="Rathjen J."/>
            <person name="Taylor J.M."/>
            <person name="Park R.F."/>
            <person name="Dodds P.N."/>
            <person name="Hirsch C.D."/>
            <person name="Kianian S.F."/>
            <person name="Figueroa M."/>
        </authorList>
    </citation>
    <scope>NUCLEOTIDE SEQUENCE [LARGE SCALE GENOMIC DNA]</scope>
    <source>
        <strain evidence="1">12SD80</strain>
    </source>
</reference>
<name>A0A2N5TEW3_9BASI</name>
<comment type="caution">
    <text evidence="1">The sequence shown here is derived from an EMBL/GenBank/DDBJ whole genome shotgun (WGS) entry which is preliminary data.</text>
</comment>
<organism evidence="1 2">
    <name type="scientific">Puccinia coronata f. sp. avenae</name>
    <dbReference type="NCBI Taxonomy" id="200324"/>
    <lineage>
        <taxon>Eukaryota</taxon>
        <taxon>Fungi</taxon>
        <taxon>Dikarya</taxon>
        <taxon>Basidiomycota</taxon>
        <taxon>Pucciniomycotina</taxon>
        <taxon>Pucciniomycetes</taxon>
        <taxon>Pucciniales</taxon>
        <taxon>Pucciniaceae</taxon>
        <taxon>Puccinia</taxon>
    </lineage>
</organism>
<dbReference type="Proteomes" id="UP000235392">
    <property type="component" value="Unassembled WGS sequence"/>
</dbReference>
<evidence type="ECO:0000313" key="2">
    <source>
        <dbReference type="Proteomes" id="UP000235392"/>
    </source>
</evidence>
<proteinExistence type="predicted"/>
<evidence type="ECO:0000313" key="1">
    <source>
        <dbReference type="EMBL" id="PLW23979.1"/>
    </source>
</evidence>
<sequence>MVTPFVSLLALYSSPQKRMPDAVITRKDSYISAILRAQALKMRAETHLDADPLESGSAAPKEGLKLDIDAPQQASANATVNGNQHTSERRRAMGIATPKHPPAASSSLETGSPVWQYLCPALRVK</sequence>
<protein>
    <submittedName>
        <fullName evidence="1">Uncharacterized protein</fullName>
    </submittedName>
</protein>